<dbReference type="PIRSF" id="PIRSF006487">
    <property type="entry name" value="GcvT"/>
    <property type="match status" value="1"/>
</dbReference>
<feature type="region of interest" description="Disordered" evidence="2">
    <location>
        <begin position="1"/>
        <end position="25"/>
    </location>
</feature>
<feature type="compositionally biased region" description="Acidic residues" evidence="2">
    <location>
        <begin position="1"/>
        <end position="10"/>
    </location>
</feature>
<accession>A0A1H3E824</accession>
<dbReference type="SUPFAM" id="SSF103025">
    <property type="entry name" value="Folate-binding domain"/>
    <property type="match status" value="1"/>
</dbReference>
<dbReference type="Gene3D" id="3.30.1360.120">
    <property type="entry name" value="Probable tRNA modification gtpase trme, domain 1"/>
    <property type="match status" value="1"/>
</dbReference>
<dbReference type="EMBL" id="FNPB01000002">
    <property type="protein sequence ID" value="SDX74831.1"/>
    <property type="molecule type" value="Genomic_DNA"/>
</dbReference>
<dbReference type="Pfam" id="PF01571">
    <property type="entry name" value="GCV_T"/>
    <property type="match status" value="1"/>
</dbReference>
<organism evidence="4 5">
    <name type="scientific">Halobellus clavatus</name>
    <dbReference type="NCBI Taxonomy" id="660517"/>
    <lineage>
        <taxon>Archaea</taxon>
        <taxon>Methanobacteriati</taxon>
        <taxon>Methanobacteriota</taxon>
        <taxon>Stenosarchaea group</taxon>
        <taxon>Halobacteria</taxon>
        <taxon>Halobacteriales</taxon>
        <taxon>Haloferacaceae</taxon>
        <taxon>Halobellus</taxon>
    </lineage>
</organism>
<evidence type="ECO:0000313" key="4">
    <source>
        <dbReference type="EMBL" id="SDX74831.1"/>
    </source>
</evidence>
<feature type="domain" description="GCVT N-terminal" evidence="3">
    <location>
        <begin position="26"/>
        <end position="241"/>
    </location>
</feature>
<dbReference type="InterPro" id="IPR028896">
    <property type="entry name" value="GcvT/YgfZ/DmdA"/>
</dbReference>
<dbReference type="STRING" id="660517.SAMN04487946_102104"/>
<proteinExistence type="predicted"/>
<feature type="binding site" evidence="1">
    <location>
        <position position="194"/>
    </location>
    <ligand>
        <name>substrate</name>
    </ligand>
</feature>
<dbReference type="SUPFAM" id="SSF101790">
    <property type="entry name" value="Aminomethyltransferase beta-barrel domain"/>
    <property type="match status" value="1"/>
</dbReference>
<gene>
    <name evidence="4" type="ORF">SAMN04487946_102104</name>
</gene>
<evidence type="ECO:0000256" key="1">
    <source>
        <dbReference type="PIRSR" id="PIRSR006487-1"/>
    </source>
</evidence>
<dbReference type="InterPro" id="IPR027266">
    <property type="entry name" value="TrmE/GcvT-like"/>
</dbReference>
<feature type="region of interest" description="Disordered" evidence="2">
    <location>
        <begin position="427"/>
        <end position="446"/>
    </location>
</feature>
<name>A0A1H3E824_9EURY</name>
<dbReference type="PANTHER" id="PTHR43757:SF2">
    <property type="entry name" value="AMINOMETHYLTRANSFERASE, MITOCHONDRIAL"/>
    <property type="match status" value="1"/>
</dbReference>
<dbReference type="Proteomes" id="UP000199170">
    <property type="component" value="Unassembled WGS sequence"/>
</dbReference>
<reference evidence="5" key="1">
    <citation type="submission" date="2016-10" db="EMBL/GenBank/DDBJ databases">
        <authorList>
            <person name="Varghese N."/>
            <person name="Submissions S."/>
        </authorList>
    </citation>
    <scope>NUCLEOTIDE SEQUENCE [LARGE SCALE GENOMIC DNA]</scope>
    <source>
        <strain evidence="5">CGMCC 1.10118</strain>
    </source>
</reference>
<sequence length="446" mass="50850">MGEADPDDVDERPVTAMRTANRREDFGGRRPGEYTHWIEEQLSWKETCYIGDWTFLANLRLTGPDALELLSDVSINSFDDYAVGEGKHLVQCNEEGDVVADGVIVREGDEEFIIHGVPSYWTAYHLEQGDYDASTEWRDTFNFQIQGPNSLQVLDEVADEAPRDVDFMHFGHIEIAGHDVRAVRFGMSGEVGFELQGPGEYGDEVWDAILEAGEEYGIRRLSVKTSAINQLESGIPTRIRDYVSAILHDEMTEYRDWLREHMHRDLITHPIEGSFDSDDITDWYRDPVELGWDWYMDEDDDFIGSDALKAKAEDPDRTLVTLEWNDDDVSDVYDSLFGSGETYKYMDMPHQQKRAMIADEVHKDGDQVGVATMRGYTYYFRKMLSLAVIDTEHAEPGTEVTVLWGEGNEPESPTVESHAQKEIDATVAATPYKKDRRRANLQEADD</sequence>
<dbReference type="GO" id="GO:0032259">
    <property type="term" value="P:methylation"/>
    <property type="evidence" value="ECO:0007669"/>
    <property type="project" value="UniProtKB-KW"/>
</dbReference>
<evidence type="ECO:0000256" key="2">
    <source>
        <dbReference type="SAM" id="MobiDB-lite"/>
    </source>
</evidence>
<dbReference type="PANTHER" id="PTHR43757">
    <property type="entry name" value="AMINOMETHYLTRANSFERASE"/>
    <property type="match status" value="1"/>
</dbReference>
<keyword evidence="4" id="KW-0808">Transferase</keyword>
<dbReference type="InterPro" id="IPR029043">
    <property type="entry name" value="GcvT/YgfZ_C"/>
</dbReference>
<dbReference type="OrthoDB" id="349923at2157"/>
<dbReference type="AlphaFoldDB" id="A0A1H3E824"/>
<protein>
    <submittedName>
        <fullName evidence="4">Vanillate/3-O-methylgallate O-demethylase</fullName>
    </submittedName>
</protein>
<dbReference type="RefSeq" id="WP_217635332.1">
    <property type="nucleotide sequence ID" value="NZ_FNPB01000002.1"/>
</dbReference>
<dbReference type="InterPro" id="IPR006222">
    <property type="entry name" value="GCVT_N"/>
</dbReference>
<dbReference type="GO" id="GO:0008168">
    <property type="term" value="F:methyltransferase activity"/>
    <property type="evidence" value="ECO:0007669"/>
    <property type="project" value="UniProtKB-KW"/>
</dbReference>
<evidence type="ECO:0000313" key="5">
    <source>
        <dbReference type="Proteomes" id="UP000199170"/>
    </source>
</evidence>
<keyword evidence="5" id="KW-1185">Reference proteome</keyword>
<keyword evidence="4" id="KW-0489">Methyltransferase</keyword>
<evidence type="ECO:0000259" key="3">
    <source>
        <dbReference type="Pfam" id="PF01571"/>
    </source>
</evidence>